<dbReference type="EMBL" id="DF973855">
    <property type="protein sequence ID" value="GAU41274.1"/>
    <property type="molecule type" value="Genomic_DNA"/>
</dbReference>
<name>A0A2Z6N969_TRISU</name>
<dbReference type="PANTHER" id="PTHR13299">
    <property type="entry name" value="PEROXISOMAL MEMBRANE PROTEIN PEX16"/>
    <property type="match status" value="1"/>
</dbReference>
<sequence>MEAYKRWVRQNKEYVHSLESLANGLTWLLPERFSDSEIGPEAVTTILGIITAINEHVIDTAPNQNITGSVEPNSFPYPLCLSAIKDVETLVEVVAQHYYGDDKKWNFLAVTEATK</sequence>
<evidence type="ECO:0000256" key="2">
    <source>
        <dbReference type="RuleBase" id="RU365003"/>
    </source>
</evidence>
<evidence type="ECO:0000256" key="1">
    <source>
        <dbReference type="ARBA" id="ARBA00009505"/>
    </source>
</evidence>
<dbReference type="AlphaFoldDB" id="A0A2Z6N969"/>
<protein>
    <recommendedName>
        <fullName evidence="2">Peroxisomal membrane protein PEX16</fullName>
    </recommendedName>
</protein>
<evidence type="ECO:0000313" key="3">
    <source>
        <dbReference type="EMBL" id="GAU41274.1"/>
    </source>
</evidence>
<accession>A0A2Z6N969</accession>
<dbReference type="GO" id="GO:0007031">
    <property type="term" value="P:peroxisome organization"/>
    <property type="evidence" value="ECO:0007669"/>
    <property type="project" value="UniProtKB-KW"/>
</dbReference>
<proteinExistence type="inferred from homology"/>
<reference evidence="4" key="1">
    <citation type="journal article" date="2017" name="Front. Plant Sci.">
        <title>Climate Clever Clovers: New Paradigm to Reduce the Environmental Footprint of Ruminants by Breeding Low Methanogenic Forages Utilizing Haplotype Variation.</title>
        <authorList>
            <person name="Kaur P."/>
            <person name="Appels R."/>
            <person name="Bayer P.E."/>
            <person name="Keeble-Gagnere G."/>
            <person name="Wang J."/>
            <person name="Hirakawa H."/>
            <person name="Shirasawa K."/>
            <person name="Vercoe P."/>
            <person name="Stefanova K."/>
            <person name="Durmic Z."/>
            <person name="Nichols P."/>
            <person name="Revell C."/>
            <person name="Isobe S.N."/>
            <person name="Edwards D."/>
            <person name="Erskine W."/>
        </authorList>
    </citation>
    <scope>NUCLEOTIDE SEQUENCE [LARGE SCALE GENOMIC DNA]</scope>
    <source>
        <strain evidence="4">cv. Daliak</strain>
    </source>
</reference>
<dbReference type="InterPro" id="IPR013919">
    <property type="entry name" value="Pex16"/>
</dbReference>
<keyword evidence="2" id="KW-0962">Peroxisome biogenesis</keyword>
<comment type="similarity">
    <text evidence="1 2">Belongs to the peroxin-16 family.</text>
</comment>
<dbReference type="Proteomes" id="UP000242715">
    <property type="component" value="Unassembled WGS sequence"/>
</dbReference>
<dbReference type="GO" id="GO:0005778">
    <property type="term" value="C:peroxisomal membrane"/>
    <property type="evidence" value="ECO:0007669"/>
    <property type="project" value="UniProtKB-SubCell"/>
</dbReference>
<organism evidence="3 4">
    <name type="scientific">Trifolium subterraneum</name>
    <name type="common">Subterranean clover</name>
    <dbReference type="NCBI Taxonomy" id="3900"/>
    <lineage>
        <taxon>Eukaryota</taxon>
        <taxon>Viridiplantae</taxon>
        <taxon>Streptophyta</taxon>
        <taxon>Embryophyta</taxon>
        <taxon>Tracheophyta</taxon>
        <taxon>Spermatophyta</taxon>
        <taxon>Magnoliopsida</taxon>
        <taxon>eudicotyledons</taxon>
        <taxon>Gunneridae</taxon>
        <taxon>Pentapetalae</taxon>
        <taxon>rosids</taxon>
        <taxon>fabids</taxon>
        <taxon>Fabales</taxon>
        <taxon>Fabaceae</taxon>
        <taxon>Papilionoideae</taxon>
        <taxon>50 kb inversion clade</taxon>
        <taxon>NPAAA clade</taxon>
        <taxon>Hologalegina</taxon>
        <taxon>IRL clade</taxon>
        <taxon>Trifolieae</taxon>
        <taxon>Trifolium</taxon>
    </lineage>
</organism>
<evidence type="ECO:0000313" key="4">
    <source>
        <dbReference type="Proteomes" id="UP000242715"/>
    </source>
</evidence>
<comment type="subcellular location">
    <subcellularLocation>
        <location evidence="2">Peroxisome membrane</location>
    </subcellularLocation>
</comment>
<keyword evidence="4" id="KW-1185">Reference proteome</keyword>
<dbReference type="Pfam" id="PF08610">
    <property type="entry name" value="Pex16"/>
    <property type="match status" value="1"/>
</dbReference>
<dbReference type="OrthoDB" id="1677965at2759"/>
<keyword evidence="2" id="KW-0576">Peroxisome</keyword>
<dbReference type="PANTHER" id="PTHR13299:SF0">
    <property type="entry name" value="PEROXISOMAL MEMBRANE PROTEIN PEX16"/>
    <property type="match status" value="1"/>
</dbReference>
<gene>
    <name evidence="3" type="ORF">TSUD_349140</name>
</gene>